<dbReference type="SUPFAM" id="SSF50447">
    <property type="entry name" value="Translation proteins"/>
    <property type="match status" value="1"/>
</dbReference>
<dbReference type="InterPro" id="IPR035647">
    <property type="entry name" value="EFG_III/V"/>
</dbReference>
<dbReference type="CDD" id="cd04169">
    <property type="entry name" value="RF3"/>
    <property type="match status" value="1"/>
</dbReference>
<comment type="function">
    <text evidence="7">Increases the formation of ribosomal termination complexes and stimulates activities of RF-1 and RF-2. It binds guanine nucleotides and has strong preference for UGA stop codons. It may interact directly with the ribosome. The stimulation of RF-1 and RF-2 is significantly reduced by GTP and GDP, but not by GMP.</text>
</comment>
<dbReference type="InterPro" id="IPR005225">
    <property type="entry name" value="Small_GTP-bd"/>
</dbReference>
<dbReference type="Gene3D" id="3.30.70.3280">
    <property type="entry name" value="Peptide chain release factor 3, domain III"/>
    <property type="match status" value="1"/>
</dbReference>
<dbReference type="Gene3D" id="3.40.50.300">
    <property type="entry name" value="P-loop containing nucleotide triphosphate hydrolases"/>
    <property type="match status" value="2"/>
</dbReference>
<dbReference type="HAMAP" id="MF_00072">
    <property type="entry name" value="Rel_fac_3"/>
    <property type="match status" value="1"/>
</dbReference>
<accession>A0ABP7UHP0</accession>
<comment type="similarity">
    <text evidence="2 7">Belongs to the TRAFAC class translation factor GTPase superfamily. Classic translation factor GTPase family. PrfC subfamily.</text>
</comment>
<dbReference type="SUPFAM" id="SSF54980">
    <property type="entry name" value="EF-G C-terminal domain-like"/>
    <property type="match status" value="1"/>
</dbReference>
<proteinExistence type="inferred from homology"/>
<keyword evidence="4 7" id="KW-0547">Nucleotide-binding</keyword>
<keyword evidence="3 7" id="KW-0963">Cytoplasm</keyword>
<feature type="binding site" evidence="7">
    <location>
        <begin position="85"/>
        <end position="89"/>
    </location>
    <ligand>
        <name>GTP</name>
        <dbReference type="ChEBI" id="CHEBI:37565"/>
    </ligand>
</feature>
<dbReference type="EMBL" id="BAABCS010000004">
    <property type="protein sequence ID" value="GAA4043044.1"/>
    <property type="molecule type" value="Genomic_DNA"/>
</dbReference>
<dbReference type="InterPro" id="IPR009000">
    <property type="entry name" value="Transl_B-barrel_sf"/>
</dbReference>
<dbReference type="PRINTS" id="PR00315">
    <property type="entry name" value="ELONGATNFCT"/>
</dbReference>
<keyword evidence="11" id="KW-1185">Reference proteome</keyword>
<reference evidence="11" key="1">
    <citation type="journal article" date="2019" name="Int. J. Syst. Evol. Microbiol.">
        <title>The Global Catalogue of Microorganisms (GCM) 10K type strain sequencing project: providing services to taxonomists for standard genome sequencing and annotation.</title>
        <authorList>
            <consortium name="The Broad Institute Genomics Platform"/>
            <consortium name="The Broad Institute Genome Sequencing Center for Infectious Disease"/>
            <person name="Wu L."/>
            <person name="Ma J."/>
        </authorList>
    </citation>
    <scope>NUCLEOTIDE SEQUENCE [LARGE SCALE GENOMIC DNA]</scope>
    <source>
        <strain evidence="11">JCM 17068</strain>
    </source>
</reference>
<evidence type="ECO:0000256" key="4">
    <source>
        <dbReference type="ARBA" id="ARBA00022741"/>
    </source>
</evidence>
<organism evidence="10 11">
    <name type="scientific">Flavobacterium chungnamense</name>
    <dbReference type="NCBI Taxonomy" id="706182"/>
    <lineage>
        <taxon>Bacteria</taxon>
        <taxon>Pseudomonadati</taxon>
        <taxon>Bacteroidota</taxon>
        <taxon>Flavobacteriia</taxon>
        <taxon>Flavobacteriales</taxon>
        <taxon>Flavobacteriaceae</taxon>
        <taxon>Flavobacterium</taxon>
    </lineage>
</organism>
<evidence type="ECO:0000259" key="9">
    <source>
        <dbReference type="PROSITE" id="PS51722"/>
    </source>
</evidence>
<dbReference type="InterPro" id="IPR053905">
    <property type="entry name" value="EF-G-like_DII"/>
</dbReference>
<dbReference type="SUPFAM" id="SSF52540">
    <property type="entry name" value="P-loop containing nucleoside triphosphate hydrolases"/>
    <property type="match status" value="1"/>
</dbReference>
<protein>
    <recommendedName>
        <fullName evidence="7 8">Peptide chain release factor 3</fullName>
        <shortName evidence="7">RF-3</shortName>
    </recommendedName>
</protein>
<dbReference type="InterPro" id="IPR038467">
    <property type="entry name" value="RF3_dom_3_sf"/>
</dbReference>
<comment type="caution">
    <text evidence="10">The sequence shown here is derived from an EMBL/GenBank/DDBJ whole genome shotgun (WGS) entry which is preliminary data.</text>
</comment>
<dbReference type="PANTHER" id="PTHR43556">
    <property type="entry name" value="PEPTIDE CHAIN RELEASE FACTOR RF3"/>
    <property type="match status" value="1"/>
</dbReference>
<dbReference type="PROSITE" id="PS51722">
    <property type="entry name" value="G_TR_2"/>
    <property type="match status" value="1"/>
</dbReference>
<dbReference type="PROSITE" id="PS00301">
    <property type="entry name" value="G_TR_1"/>
    <property type="match status" value="1"/>
</dbReference>
<feature type="binding site" evidence="7">
    <location>
        <begin position="139"/>
        <end position="142"/>
    </location>
    <ligand>
        <name>GTP</name>
        <dbReference type="ChEBI" id="CHEBI:37565"/>
    </ligand>
</feature>
<evidence type="ECO:0000256" key="1">
    <source>
        <dbReference type="ARBA" id="ARBA00004496"/>
    </source>
</evidence>
<evidence type="ECO:0000256" key="8">
    <source>
        <dbReference type="NCBIfam" id="TIGR00503"/>
    </source>
</evidence>
<evidence type="ECO:0000256" key="6">
    <source>
        <dbReference type="ARBA" id="ARBA00023134"/>
    </source>
</evidence>
<dbReference type="RefSeq" id="WP_345090220.1">
    <property type="nucleotide sequence ID" value="NZ_BAABCS010000004.1"/>
</dbReference>
<evidence type="ECO:0000256" key="2">
    <source>
        <dbReference type="ARBA" id="ARBA00009978"/>
    </source>
</evidence>
<dbReference type="Pfam" id="PF00009">
    <property type="entry name" value="GTP_EFTU"/>
    <property type="match status" value="1"/>
</dbReference>
<dbReference type="InterPro" id="IPR004548">
    <property type="entry name" value="PrfC"/>
</dbReference>
<dbReference type="InterPro" id="IPR031157">
    <property type="entry name" value="G_TR_CS"/>
</dbReference>
<dbReference type="NCBIfam" id="TIGR00503">
    <property type="entry name" value="prfC"/>
    <property type="match status" value="1"/>
</dbReference>
<sequence length="529" mass="60500">MSFLKEIQRRRTFGIISHPDAGKTTLTEKLLLFGGAIQEAGAVKNNKIKKGATSDFMEIERQRGISVATSVLAFNYKDKKINILDTPGHKDFAEDTFRTLTAVDSVIVVVDVAKGVEEQTEKLVAVCRMRKIPIIVFINKLDREGKDAFDLMDEVEKKLGLQVTPLSFPIGMGYDFQGIYNIWEQNINLFSGDSRKNIEDTIAISDINSPELEKLIKEKPAQKLREELELIDEVYPKFDRQEYLDGNLQPVFFGSALNNFGVRELLDCFVEIAPTPKPKESDTRIVNPEEEKLSGFVFKIHANMDPKHRDRLAFIKIVSGTFERNKPYMHVRLNKNLKFSSPNAFFAEKKEIVDISYPGDIVGLHDTGNFKIGDTLTEGEMMSFKGIPSFSPEHFRYINNADPLKAKQLEKGVDQLMDEGVAQLFTLEMNNRKVIGTVGALQYEVIQYRLEHEYGAKCTYENFPVHKACWVKPDDAKNEEFKEFKRVKQKFLAHDKYKQLVFLADSDFTIQMTQSKYPSVKLFFTSEFD</sequence>
<dbReference type="InterPro" id="IPR032090">
    <property type="entry name" value="RF3_C"/>
</dbReference>
<evidence type="ECO:0000256" key="5">
    <source>
        <dbReference type="ARBA" id="ARBA00022917"/>
    </source>
</evidence>
<dbReference type="NCBIfam" id="NF001964">
    <property type="entry name" value="PRK00741.1"/>
    <property type="match status" value="1"/>
</dbReference>
<dbReference type="Proteomes" id="UP001500426">
    <property type="component" value="Unassembled WGS sequence"/>
</dbReference>
<gene>
    <name evidence="7" type="primary">prfC</name>
    <name evidence="10" type="ORF">GCM10022388_05010</name>
</gene>
<dbReference type="InterPro" id="IPR027417">
    <property type="entry name" value="P-loop_NTPase"/>
</dbReference>
<dbReference type="Pfam" id="PF22042">
    <property type="entry name" value="EF-G_D2"/>
    <property type="match status" value="1"/>
</dbReference>
<name>A0ABP7UHP0_9FLAO</name>
<evidence type="ECO:0000256" key="3">
    <source>
        <dbReference type="ARBA" id="ARBA00022490"/>
    </source>
</evidence>
<evidence type="ECO:0000313" key="10">
    <source>
        <dbReference type="EMBL" id="GAA4043044.1"/>
    </source>
</evidence>
<comment type="subcellular location">
    <subcellularLocation>
        <location evidence="1 7">Cytoplasm</location>
    </subcellularLocation>
</comment>
<dbReference type="Pfam" id="PF16658">
    <property type="entry name" value="RF3_C"/>
    <property type="match status" value="1"/>
</dbReference>
<dbReference type="PANTHER" id="PTHR43556:SF2">
    <property type="entry name" value="PEPTIDE CHAIN RELEASE FACTOR RF3"/>
    <property type="match status" value="1"/>
</dbReference>
<feature type="binding site" evidence="7">
    <location>
        <begin position="17"/>
        <end position="24"/>
    </location>
    <ligand>
        <name>GTP</name>
        <dbReference type="ChEBI" id="CHEBI:37565"/>
    </ligand>
</feature>
<keyword evidence="5 7" id="KW-0648">Protein biosynthesis</keyword>
<dbReference type="InterPro" id="IPR000795">
    <property type="entry name" value="T_Tr_GTP-bd_dom"/>
</dbReference>
<dbReference type="NCBIfam" id="TIGR00231">
    <property type="entry name" value="small_GTP"/>
    <property type="match status" value="1"/>
</dbReference>
<keyword evidence="6 7" id="KW-0342">GTP-binding</keyword>
<feature type="domain" description="Tr-type G" evidence="9">
    <location>
        <begin position="8"/>
        <end position="277"/>
    </location>
</feature>
<dbReference type="InterPro" id="IPR041732">
    <property type="entry name" value="RF3_GTP-bd"/>
</dbReference>
<evidence type="ECO:0000313" key="11">
    <source>
        <dbReference type="Proteomes" id="UP001500426"/>
    </source>
</evidence>
<evidence type="ECO:0000256" key="7">
    <source>
        <dbReference type="HAMAP-Rule" id="MF_00072"/>
    </source>
</evidence>